<keyword evidence="2" id="KW-1185">Reference proteome</keyword>
<evidence type="ECO:0000313" key="2">
    <source>
        <dbReference type="Proteomes" id="UP000018542"/>
    </source>
</evidence>
<accession>V5SIN0</accession>
<sequence>MIERREKICKARATVRGGVHVAHSQTQFSLAGPRCPIIEIKYVA</sequence>
<dbReference type="STRING" id="1029756.W911_04395"/>
<name>V5SIN0_9HYPH</name>
<dbReference type="HOGENOM" id="CLU_3217288_0_0_5"/>
<dbReference type="Proteomes" id="UP000018542">
    <property type="component" value="Chromosome"/>
</dbReference>
<reference evidence="1 2" key="1">
    <citation type="journal article" date="2014" name="Genome Announc.">
        <title>Complete Genome Sequence of Hyphomicrobium nitrativorans Strain NL23, a Denitrifying Bacterium Isolated from Biofilm of a Methanol-Fed Denitrification System Treating Seawater at the Montreal Biodome.</title>
        <authorList>
            <person name="Martineau C."/>
            <person name="Villeneuve C."/>
            <person name="Mauffrey F."/>
            <person name="Villemur R."/>
        </authorList>
    </citation>
    <scope>NUCLEOTIDE SEQUENCE [LARGE SCALE GENOMIC DNA]</scope>
    <source>
        <strain evidence="1">NL23</strain>
    </source>
</reference>
<organism evidence="1 2">
    <name type="scientific">Hyphomicrobium nitrativorans NL23</name>
    <dbReference type="NCBI Taxonomy" id="1029756"/>
    <lineage>
        <taxon>Bacteria</taxon>
        <taxon>Pseudomonadati</taxon>
        <taxon>Pseudomonadota</taxon>
        <taxon>Alphaproteobacteria</taxon>
        <taxon>Hyphomicrobiales</taxon>
        <taxon>Hyphomicrobiaceae</taxon>
        <taxon>Hyphomicrobium</taxon>
    </lineage>
</organism>
<dbReference type="EMBL" id="CP006912">
    <property type="protein sequence ID" value="AHB49930.1"/>
    <property type="molecule type" value="Genomic_DNA"/>
</dbReference>
<proteinExistence type="predicted"/>
<protein>
    <submittedName>
        <fullName evidence="1">Uncharacterized protein</fullName>
    </submittedName>
</protein>
<dbReference type="AlphaFoldDB" id="V5SIN0"/>
<evidence type="ECO:0000313" key="1">
    <source>
        <dbReference type="EMBL" id="AHB49930.1"/>
    </source>
</evidence>
<gene>
    <name evidence="1" type="ORF">W911_04395</name>
</gene>
<dbReference type="KEGG" id="hni:W911_04395"/>
<dbReference type="PATRIC" id="fig|1029756.8.peg.918"/>